<keyword evidence="1" id="KW-0472">Membrane</keyword>
<evidence type="ECO:0000313" key="3">
    <source>
        <dbReference type="Proteomes" id="UP001218218"/>
    </source>
</evidence>
<comment type="caution">
    <text evidence="2">The sequence shown here is derived from an EMBL/GenBank/DDBJ whole genome shotgun (WGS) entry which is preliminary data.</text>
</comment>
<reference evidence="2" key="1">
    <citation type="submission" date="2023-03" db="EMBL/GenBank/DDBJ databases">
        <title>Massive genome expansion in bonnet fungi (Mycena s.s.) driven by repeated elements and novel gene families across ecological guilds.</title>
        <authorList>
            <consortium name="Lawrence Berkeley National Laboratory"/>
            <person name="Harder C.B."/>
            <person name="Miyauchi S."/>
            <person name="Viragh M."/>
            <person name="Kuo A."/>
            <person name="Thoen E."/>
            <person name="Andreopoulos B."/>
            <person name="Lu D."/>
            <person name="Skrede I."/>
            <person name="Drula E."/>
            <person name="Henrissat B."/>
            <person name="Morin E."/>
            <person name="Kohler A."/>
            <person name="Barry K."/>
            <person name="LaButti K."/>
            <person name="Morin E."/>
            <person name="Salamov A."/>
            <person name="Lipzen A."/>
            <person name="Mereny Z."/>
            <person name="Hegedus B."/>
            <person name="Baldrian P."/>
            <person name="Stursova M."/>
            <person name="Weitz H."/>
            <person name="Taylor A."/>
            <person name="Grigoriev I.V."/>
            <person name="Nagy L.G."/>
            <person name="Martin F."/>
            <person name="Kauserud H."/>
        </authorList>
    </citation>
    <scope>NUCLEOTIDE SEQUENCE</scope>
    <source>
        <strain evidence="2">CBHHK002</strain>
    </source>
</reference>
<gene>
    <name evidence="2" type="ORF">DFH08DRAFT_1080290</name>
</gene>
<keyword evidence="3" id="KW-1185">Reference proteome</keyword>
<evidence type="ECO:0000256" key="1">
    <source>
        <dbReference type="SAM" id="Phobius"/>
    </source>
</evidence>
<proteinExistence type="predicted"/>
<organism evidence="2 3">
    <name type="scientific">Mycena albidolilacea</name>
    <dbReference type="NCBI Taxonomy" id="1033008"/>
    <lineage>
        <taxon>Eukaryota</taxon>
        <taxon>Fungi</taxon>
        <taxon>Dikarya</taxon>
        <taxon>Basidiomycota</taxon>
        <taxon>Agaricomycotina</taxon>
        <taxon>Agaricomycetes</taxon>
        <taxon>Agaricomycetidae</taxon>
        <taxon>Agaricales</taxon>
        <taxon>Marasmiineae</taxon>
        <taxon>Mycenaceae</taxon>
        <taxon>Mycena</taxon>
    </lineage>
</organism>
<accession>A0AAD7A0N3</accession>
<keyword evidence="1" id="KW-0812">Transmembrane</keyword>
<name>A0AAD7A0N3_9AGAR</name>
<keyword evidence="1" id="KW-1133">Transmembrane helix</keyword>
<feature type="transmembrane region" description="Helical" evidence="1">
    <location>
        <begin position="39"/>
        <end position="57"/>
    </location>
</feature>
<dbReference type="Gene3D" id="2.60.20.10">
    <property type="entry name" value="Crystallins"/>
    <property type="match status" value="1"/>
</dbReference>
<sequence length="158" mass="16905">MEYKSEESRRVFPGLSLSLSYRFLHPHTPSHHPHTMRSFAVAILFLVSAALAAPAVVPKANVGYAVFCTDINYGGSCVEVVEPASTVPYNGGCANTTPPFAKSISSAHGVTDGYTCFLYPELNCGGTRLVISGQIPDFRVASVNFNDKAQSWSCGSVL</sequence>
<evidence type="ECO:0000313" key="2">
    <source>
        <dbReference type="EMBL" id="KAJ7347208.1"/>
    </source>
</evidence>
<dbReference type="AlphaFoldDB" id="A0AAD7A0N3"/>
<dbReference type="EMBL" id="JARIHO010000019">
    <property type="protein sequence ID" value="KAJ7347208.1"/>
    <property type="molecule type" value="Genomic_DNA"/>
</dbReference>
<protein>
    <submittedName>
        <fullName evidence="2">Uncharacterized protein</fullName>
    </submittedName>
</protein>
<dbReference type="Proteomes" id="UP001218218">
    <property type="component" value="Unassembled WGS sequence"/>
</dbReference>